<protein>
    <recommendedName>
        <fullName evidence="3">Casein kinase II beta 2 subunit</fullName>
    </recommendedName>
</protein>
<dbReference type="PANTHER" id="PTHR42342">
    <property type="entry name" value="STATIONARY PHASE PROTEIN 5"/>
    <property type="match status" value="1"/>
</dbReference>
<sequence>MGALKGRHLNEILPSSSLQPAFLRNTTRQPLHPLARIRQSQSRWYSTVRNSLDSVPGFTSPTKSVRPGVKYDRSTFPQSTVRTYIQNSSGRAPFASTLRPNLTGGTLGRTAGGYAQGSGRIGGARYFSHGPASQAQVVQNVSQAMRAFFISGHKAQFDGLTPAGEKKFKPVSNLQETTGRKMRSLPRTTPGSWIDFQINPTITALSSLNGVVGYEESTVEVPHINSDGLIDALSVDFSRALKDLAAVHNDLKRLSVLGDLLITYETTSLRVHFPGCDAQTVERLCQELNVHRGLVSEDPAFSDFVGAEIALLFPMAPSTTSCLSESSCIGGEFYEQNPNRDVIHYDDMMSSVHSDKYSSDSDHGFEDVLDQERPWMPSTPHDQRSFETVSIIESDEYNPLEYQGFEGIYRFIEELDRVGR</sequence>
<evidence type="ECO:0008006" key="3">
    <source>
        <dbReference type="Google" id="ProtNLM"/>
    </source>
</evidence>
<reference evidence="2" key="3">
    <citation type="submission" date="2025-08" db="UniProtKB">
        <authorList>
            <consortium name="RefSeq"/>
        </authorList>
    </citation>
    <scope>IDENTIFICATION</scope>
    <source>
        <strain evidence="2">CBS 342.82</strain>
    </source>
</reference>
<gene>
    <name evidence="2" type="ORF">K489DRAFT_386476</name>
</gene>
<dbReference type="PANTHER" id="PTHR42342:SF1">
    <property type="entry name" value="STATIONARY PHASE PROTEIN 5"/>
    <property type="match status" value="1"/>
</dbReference>
<name>A0A6J3MEC6_9PEZI</name>
<evidence type="ECO:0000313" key="1">
    <source>
        <dbReference type="Proteomes" id="UP000504637"/>
    </source>
</evidence>
<accession>A0A6J3MEC6</accession>
<keyword evidence="1" id="KW-1185">Reference proteome</keyword>
<dbReference type="RefSeq" id="XP_033463000.1">
    <property type="nucleotide sequence ID" value="XM_033606225.1"/>
</dbReference>
<proteinExistence type="predicted"/>
<dbReference type="GeneID" id="54364025"/>
<evidence type="ECO:0000313" key="2">
    <source>
        <dbReference type="RefSeq" id="XP_033463000.1"/>
    </source>
</evidence>
<reference evidence="2" key="2">
    <citation type="submission" date="2020-04" db="EMBL/GenBank/DDBJ databases">
        <authorList>
            <consortium name="NCBI Genome Project"/>
        </authorList>
    </citation>
    <scope>NUCLEOTIDE SEQUENCE</scope>
    <source>
        <strain evidence="2">CBS 342.82</strain>
    </source>
</reference>
<dbReference type="AlphaFoldDB" id="A0A6J3MEC6"/>
<dbReference type="OrthoDB" id="5415241at2759"/>
<dbReference type="InterPro" id="IPR038816">
    <property type="entry name" value="Stationary_phase_5"/>
</dbReference>
<dbReference type="Proteomes" id="UP000504637">
    <property type="component" value="Unplaced"/>
</dbReference>
<reference evidence="2" key="1">
    <citation type="submission" date="2020-01" db="EMBL/GenBank/DDBJ databases">
        <authorList>
            <consortium name="DOE Joint Genome Institute"/>
            <person name="Haridas S."/>
            <person name="Albert R."/>
            <person name="Binder M."/>
            <person name="Bloem J."/>
            <person name="Labutti K."/>
            <person name="Salamov A."/>
            <person name="Andreopoulos B."/>
            <person name="Baker S.E."/>
            <person name="Barry K."/>
            <person name="Bills G."/>
            <person name="Bluhm B.H."/>
            <person name="Cannon C."/>
            <person name="Castanera R."/>
            <person name="Culley D.E."/>
            <person name="Daum C."/>
            <person name="Ezra D."/>
            <person name="Gonzalez J.B."/>
            <person name="Henrissat B."/>
            <person name="Kuo A."/>
            <person name="Liang C."/>
            <person name="Lipzen A."/>
            <person name="Lutzoni F."/>
            <person name="Magnuson J."/>
            <person name="Mondo S."/>
            <person name="Nolan M."/>
            <person name="Ohm R."/>
            <person name="Pangilinan J."/>
            <person name="Park H.-J."/>
            <person name="Ramirez L."/>
            <person name="Alfaro M."/>
            <person name="Sun H."/>
            <person name="Tritt A."/>
            <person name="Yoshinaga Y."/>
            <person name="Zwiers L.-H."/>
            <person name="Turgeon B.G."/>
            <person name="Goodwin S.B."/>
            <person name="Spatafora J.W."/>
            <person name="Crous P.W."/>
            <person name="Grigoriev I.V."/>
        </authorList>
    </citation>
    <scope>NUCLEOTIDE SEQUENCE</scope>
    <source>
        <strain evidence="2">CBS 342.82</strain>
    </source>
</reference>
<dbReference type="GO" id="GO:0070628">
    <property type="term" value="F:proteasome binding"/>
    <property type="evidence" value="ECO:0007669"/>
    <property type="project" value="InterPro"/>
</dbReference>
<dbReference type="GO" id="GO:0043248">
    <property type="term" value="P:proteasome assembly"/>
    <property type="evidence" value="ECO:0007669"/>
    <property type="project" value="TreeGrafter"/>
</dbReference>
<organism evidence="2">
    <name type="scientific">Dissoconium aciculare CBS 342.82</name>
    <dbReference type="NCBI Taxonomy" id="1314786"/>
    <lineage>
        <taxon>Eukaryota</taxon>
        <taxon>Fungi</taxon>
        <taxon>Dikarya</taxon>
        <taxon>Ascomycota</taxon>
        <taxon>Pezizomycotina</taxon>
        <taxon>Dothideomycetes</taxon>
        <taxon>Dothideomycetidae</taxon>
        <taxon>Mycosphaerellales</taxon>
        <taxon>Dissoconiaceae</taxon>
        <taxon>Dissoconium</taxon>
    </lineage>
</organism>